<reference evidence="4 5" key="1">
    <citation type="journal article" date="2015" name="Stand. Genomic Sci.">
        <title>Genomic Encyclopedia of Bacterial and Archaeal Type Strains, Phase III: the genomes of soil and plant-associated and newly described type strains.</title>
        <authorList>
            <person name="Whitman W.B."/>
            <person name="Woyke T."/>
            <person name="Klenk H.P."/>
            <person name="Zhou Y."/>
            <person name="Lilburn T.G."/>
            <person name="Beck B.J."/>
            <person name="De Vos P."/>
            <person name="Vandamme P."/>
            <person name="Eisen J.A."/>
            <person name="Garrity G."/>
            <person name="Hugenholtz P."/>
            <person name="Kyrpides N.C."/>
        </authorList>
    </citation>
    <scope>NUCLEOTIDE SEQUENCE [LARGE SCALE GENOMIC DNA]</scope>
    <source>
        <strain evidence="4 5">CGMCC 1.10116</strain>
    </source>
</reference>
<dbReference type="Gene3D" id="3.40.50.150">
    <property type="entry name" value="Vaccinia Virus protein VP39"/>
    <property type="match status" value="1"/>
</dbReference>
<organism evidence="4 5">
    <name type="scientific">Halalkalibacter nanhaiisediminis</name>
    <dbReference type="NCBI Taxonomy" id="688079"/>
    <lineage>
        <taxon>Bacteria</taxon>
        <taxon>Bacillati</taxon>
        <taxon>Bacillota</taxon>
        <taxon>Bacilli</taxon>
        <taxon>Bacillales</taxon>
        <taxon>Bacillaceae</taxon>
        <taxon>Halalkalibacter</taxon>
    </lineage>
</organism>
<accession>A0A562QSQ8</accession>
<dbReference type="Pfam" id="PF13649">
    <property type="entry name" value="Methyltransf_25"/>
    <property type="match status" value="1"/>
</dbReference>
<dbReference type="GO" id="GO:0008168">
    <property type="term" value="F:methyltransferase activity"/>
    <property type="evidence" value="ECO:0007669"/>
    <property type="project" value="UniProtKB-KW"/>
</dbReference>
<dbReference type="Proteomes" id="UP000315711">
    <property type="component" value="Unassembled WGS sequence"/>
</dbReference>
<dbReference type="PANTHER" id="PTHR43861">
    <property type="entry name" value="TRANS-ACONITATE 2-METHYLTRANSFERASE-RELATED"/>
    <property type="match status" value="1"/>
</dbReference>
<proteinExistence type="predicted"/>
<evidence type="ECO:0000313" key="4">
    <source>
        <dbReference type="EMBL" id="TWI59220.1"/>
    </source>
</evidence>
<dbReference type="AlphaFoldDB" id="A0A562QSQ8"/>
<evidence type="ECO:0000259" key="3">
    <source>
        <dbReference type="Pfam" id="PF13649"/>
    </source>
</evidence>
<dbReference type="EMBL" id="VLKZ01000002">
    <property type="protein sequence ID" value="TWI59220.1"/>
    <property type="molecule type" value="Genomic_DNA"/>
</dbReference>
<evidence type="ECO:0000313" key="5">
    <source>
        <dbReference type="Proteomes" id="UP000315711"/>
    </source>
</evidence>
<dbReference type="CDD" id="cd02440">
    <property type="entry name" value="AdoMet_MTases"/>
    <property type="match status" value="1"/>
</dbReference>
<comment type="caution">
    <text evidence="4">The sequence shown here is derived from an EMBL/GenBank/DDBJ whole genome shotgun (WGS) entry which is preliminary data.</text>
</comment>
<keyword evidence="1 4" id="KW-0489">Methyltransferase</keyword>
<dbReference type="InterPro" id="IPR029063">
    <property type="entry name" value="SAM-dependent_MTases_sf"/>
</dbReference>
<name>A0A562QSQ8_9BACI</name>
<dbReference type="GO" id="GO:0032259">
    <property type="term" value="P:methylation"/>
    <property type="evidence" value="ECO:0007669"/>
    <property type="project" value="UniProtKB-KW"/>
</dbReference>
<gene>
    <name evidence="4" type="ORF">IQ10_00933</name>
</gene>
<dbReference type="OrthoDB" id="146133at2"/>
<dbReference type="InterPro" id="IPR041698">
    <property type="entry name" value="Methyltransf_25"/>
</dbReference>
<dbReference type="RefSeq" id="WP_144449292.1">
    <property type="nucleotide sequence ID" value="NZ_VLKZ01000002.1"/>
</dbReference>
<keyword evidence="5" id="KW-1185">Reference proteome</keyword>
<dbReference type="PANTHER" id="PTHR43861:SF1">
    <property type="entry name" value="TRANS-ACONITATE 2-METHYLTRANSFERASE"/>
    <property type="match status" value="1"/>
</dbReference>
<evidence type="ECO:0000256" key="1">
    <source>
        <dbReference type="ARBA" id="ARBA00022603"/>
    </source>
</evidence>
<sequence length="327" mass="37737">MLIEYMRLWNARKWMKRNEPFLPTWHAHLGYSLDLFTHFQKGALVEEVAQANELNQDLLQRWVEVGIVLGHLKEGRKGKVKAKKQLVKYVSKESPASVGILLKEMMELHIPTMLSYKDLMQGKDINFFETDYGDTVAQTSALLETLAFPKISEYIKKLHARSVFDIGCGYGGYLKRLHVKFPKIELSGLEVDEEVAKKAQKDVESTLISIVQGDIHTYDVNKSYDVVMMNNLLYYFSEEDRFKLFQKANQCLNRKGFLIIISPLVESKHGQAFASAFNSFMSAHEKMYPVPSKSELEEYARQTKFQLKDVIPVVKEGGWYMLAFKKK</sequence>
<evidence type="ECO:0000256" key="2">
    <source>
        <dbReference type="ARBA" id="ARBA00022679"/>
    </source>
</evidence>
<protein>
    <submittedName>
        <fullName evidence="4">Methyltransferase family protein</fullName>
    </submittedName>
</protein>
<dbReference type="SUPFAM" id="SSF53335">
    <property type="entry name" value="S-adenosyl-L-methionine-dependent methyltransferases"/>
    <property type="match status" value="1"/>
</dbReference>
<keyword evidence="2 4" id="KW-0808">Transferase</keyword>
<feature type="domain" description="Methyltransferase" evidence="3">
    <location>
        <begin position="163"/>
        <end position="256"/>
    </location>
</feature>